<accession>A0ABW2LP05</accession>
<evidence type="ECO:0000313" key="4">
    <source>
        <dbReference type="Proteomes" id="UP001596504"/>
    </source>
</evidence>
<gene>
    <name evidence="3" type="ORF">ACFQRI_18385</name>
</gene>
<dbReference type="SUPFAM" id="SSF51679">
    <property type="entry name" value="Bacterial luciferase-like"/>
    <property type="match status" value="1"/>
</dbReference>
<evidence type="ECO:0000313" key="3">
    <source>
        <dbReference type="EMBL" id="MFC7343373.1"/>
    </source>
</evidence>
<dbReference type="InterPro" id="IPR050564">
    <property type="entry name" value="F420-G6PD/mer"/>
</dbReference>
<dbReference type="GO" id="GO:0016491">
    <property type="term" value="F:oxidoreductase activity"/>
    <property type="evidence" value="ECO:0007669"/>
    <property type="project" value="UniProtKB-KW"/>
</dbReference>
<dbReference type="InterPro" id="IPR036661">
    <property type="entry name" value="Luciferase-like_sf"/>
</dbReference>
<dbReference type="Gene3D" id="3.20.20.30">
    <property type="entry name" value="Luciferase-like domain"/>
    <property type="match status" value="1"/>
</dbReference>
<sequence>MKVGLQLGYWGAAPPSNAQELVLEADRCGFDGVFAAESWGSDAFTPLAWWGSQTRRVRLGTSVAQISARSPASLAMHAMTLDHLSGGRAVLGLGVSGPQVVEGWYGQPFAKPLARTREYVDVVRQVLAREAPVRNDGVHHRLPYDGPGSIGLGKPLKPITHPLRADLPIWLGAEGPKNVAQTAEIADGWLAVYYSPRVGPMYEDWLAEGFARPGARRTRDDFEIAASCQVVVTDEPVAERAKLKPSTALYIGGMGAPGMNFHAELFRRMGYGEAVADVERLFAEGRREEAVAAVPDEAVEDVSIIGDADYVRERVAEWQKSGVNTLLVGCRDAEQLSSVSRVLDLAA</sequence>
<dbReference type="EC" id="1.-.-.-" evidence="3"/>
<keyword evidence="4" id="KW-1185">Reference proteome</keyword>
<dbReference type="NCBIfam" id="TIGR03559">
    <property type="entry name" value="F420_Rv3520c"/>
    <property type="match status" value="1"/>
</dbReference>
<feature type="domain" description="Luciferase-like" evidence="2">
    <location>
        <begin position="13"/>
        <end position="324"/>
    </location>
</feature>
<proteinExistence type="predicted"/>
<comment type="caution">
    <text evidence="3">The sequence shown here is derived from an EMBL/GenBank/DDBJ whole genome shotgun (WGS) entry which is preliminary data.</text>
</comment>
<dbReference type="EMBL" id="JBHTCJ010000009">
    <property type="protein sequence ID" value="MFC7343373.1"/>
    <property type="molecule type" value="Genomic_DNA"/>
</dbReference>
<dbReference type="PANTHER" id="PTHR43244">
    <property type="match status" value="1"/>
</dbReference>
<dbReference type="InterPro" id="IPR019951">
    <property type="entry name" value="F420_OxRdatse_Rv3520c_pred"/>
</dbReference>
<dbReference type="InterPro" id="IPR011251">
    <property type="entry name" value="Luciferase-like_dom"/>
</dbReference>
<dbReference type="Proteomes" id="UP001596504">
    <property type="component" value="Unassembled WGS sequence"/>
</dbReference>
<evidence type="ECO:0000256" key="1">
    <source>
        <dbReference type="ARBA" id="ARBA00023002"/>
    </source>
</evidence>
<protein>
    <submittedName>
        <fullName evidence="3">LLM class F420-dependent oxidoreductase</fullName>
        <ecNumber evidence="3">1.-.-.-</ecNumber>
    </submittedName>
</protein>
<evidence type="ECO:0000259" key="2">
    <source>
        <dbReference type="Pfam" id="PF00296"/>
    </source>
</evidence>
<reference evidence="4" key="1">
    <citation type="journal article" date="2019" name="Int. J. Syst. Evol. Microbiol.">
        <title>The Global Catalogue of Microorganisms (GCM) 10K type strain sequencing project: providing services to taxonomists for standard genome sequencing and annotation.</title>
        <authorList>
            <consortium name="The Broad Institute Genomics Platform"/>
            <consortium name="The Broad Institute Genome Sequencing Center for Infectious Disease"/>
            <person name="Wu L."/>
            <person name="Ma J."/>
        </authorList>
    </citation>
    <scope>NUCLEOTIDE SEQUENCE [LARGE SCALE GENOMIC DNA]</scope>
    <source>
        <strain evidence="4">WLHS5</strain>
    </source>
</reference>
<dbReference type="PANTHER" id="PTHR43244:SF1">
    <property type="entry name" value="5,10-METHYLENETETRAHYDROMETHANOPTERIN REDUCTASE"/>
    <property type="match status" value="1"/>
</dbReference>
<keyword evidence="1 3" id="KW-0560">Oxidoreductase</keyword>
<dbReference type="RefSeq" id="WP_380670193.1">
    <property type="nucleotide sequence ID" value="NZ_JBHTCJ010000009.1"/>
</dbReference>
<organism evidence="3 4">
    <name type="scientific">Saccharopolyspora griseoalba</name>
    <dbReference type="NCBI Taxonomy" id="1431848"/>
    <lineage>
        <taxon>Bacteria</taxon>
        <taxon>Bacillati</taxon>
        <taxon>Actinomycetota</taxon>
        <taxon>Actinomycetes</taxon>
        <taxon>Pseudonocardiales</taxon>
        <taxon>Pseudonocardiaceae</taxon>
        <taxon>Saccharopolyspora</taxon>
    </lineage>
</organism>
<name>A0ABW2LP05_9PSEU</name>
<dbReference type="CDD" id="cd01097">
    <property type="entry name" value="Tetrahydromethanopterin_reductase"/>
    <property type="match status" value="1"/>
</dbReference>
<dbReference type="Pfam" id="PF00296">
    <property type="entry name" value="Bac_luciferase"/>
    <property type="match status" value="1"/>
</dbReference>